<dbReference type="EC" id="2.4.-.-" evidence="2"/>
<evidence type="ECO:0000313" key="2">
    <source>
        <dbReference type="EMBL" id="MFD0871006.1"/>
    </source>
</evidence>
<dbReference type="InterPro" id="IPR050194">
    <property type="entry name" value="Glycosyltransferase_grp1"/>
</dbReference>
<reference evidence="3" key="1">
    <citation type="journal article" date="2019" name="Int. J. Syst. Evol. Microbiol.">
        <title>The Global Catalogue of Microorganisms (GCM) 10K type strain sequencing project: providing services to taxonomists for standard genome sequencing and annotation.</title>
        <authorList>
            <consortium name="The Broad Institute Genomics Platform"/>
            <consortium name="The Broad Institute Genome Sequencing Center for Infectious Disease"/>
            <person name="Wu L."/>
            <person name="Ma J."/>
        </authorList>
    </citation>
    <scope>NUCLEOTIDE SEQUENCE [LARGE SCALE GENOMIC DNA]</scope>
    <source>
        <strain evidence="3">CCUG 57263</strain>
    </source>
</reference>
<organism evidence="2 3">
    <name type="scientific">Paenibacillus residui</name>
    <dbReference type="NCBI Taxonomy" id="629724"/>
    <lineage>
        <taxon>Bacteria</taxon>
        <taxon>Bacillati</taxon>
        <taxon>Bacillota</taxon>
        <taxon>Bacilli</taxon>
        <taxon>Bacillales</taxon>
        <taxon>Paenibacillaceae</taxon>
        <taxon>Paenibacillus</taxon>
    </lineage>
</organism>
<dbReference type="GO" id="GO:0016757">
    <property type="term" value="F:glycosyltransferase activity"/>
    <property type="evidence" value="ECO:0007669"/>
    <property type="project" value="UniProtKB-KW"/>
</dbReference>
<protein>
    <submittedName>
        <fullName evidence="2">Glycosyltransferase</fullName>
        <ecNumber evidence="2">2.4.-.-</ecNumber>
    </submittedName>
</protein>
<keyword evidence="3" id="KW-1185">Reference proteome</keyword>
<dbReference type="RefSeq" id="WP_379289854.1">
    <property type="nucleotide sequence ID" value="NZ_JBHTIU010000069.1"/>
</dbReference>
<dbReference type="Pfam" id="PF00534">
    <property type="entry name" value="Glycos_transf_1"/>
    <property type="match status" value="1"/>
</dbReference>
<feature type="domain" description="Glycosyl transferase family 1" evidence="1">
    <location>
        <begin position="197"/>
        <end position="327"/>
    </location>
</feature>
<evidence type="ECO:0000313" key="3">
    <source>
        <dbReference type="Proteomes" id="UP001597120"/>
    </source>
</evidence>
<accession>A0ABW3DCF1</accession>
<sequence>MKIAIVHDLLTQMGGAERVVEVLHEMYPEAPIYTLALNRERLSDALRKSDIRTTWIQKIPGVEANFKKLLPLYPIALRQLTLEGYDAVISSSFAFVKGVRVPQDTFHFCYCYTPMRFAWDFENYIEREAYPKAVKSVLRQYVKYLRYWDEKTANRVDSYVAISSVVKKRLQMCYRRESEIIFPPVHTSRFSPSRQIDSYYLLVSRLVSYKRIDLAIEAFNQLGLPLYIVGDGPDRGRLKSMAKSNIQFLGRLPDEEVGSLMSRCRALLFPGEEDFGITPLEANAAGRPVVAYRAGGALDTIIPYKNGLFFDEQKPDSVIAAIRQLENFGWDAGAIVAHAKTFDTEVFKQRFHQHLFEVYRHHLSGINSRRAIP</sequence>
<keyword evidence="2" id="KW-0328">Glycosyltransferase</keyword>
<dbReference type="EMBL" id="JBHTIU010000069">
    <property type="protein sequence ID" value="MFD0871006.1"/>
    <property type="molecule type" value="Genomic_DNA"/>
</dbReference>
<dbReference type="SUPFAM" id="SSF53756">
    <property type="entry name" value="UDP-Glycosyltransferase/glycogen phosphorylase"/>
    <property type="match status" value="1"/>
</dbReference>
<evidence type="ECO:0000259" key="1">
    <source>
        <dbReference type="Pfam" id="PF00534"/>
    </source>
</evidence>
<dbReference type="Proteomes" id="UP001597120">
    <property type="component" value="Unassembled WGS sequence"/>
</dbReference>
<comment type="caution">
    <text evidence="2">The sequence shown here is derived from an EMBL/GenBank/DDBJ whole genome shotgun (WGS) entry which is preliminary data.</text>
</comment>
<gene>
    <name evidence="2" type="ORF">ACFQ03_17850</name>
</gene>
<dbReference type="PANTHER" id="PTHR45947:SF3">
    <property type="entry name" value="SULFOQUINOVOSYL TRANSFERASE SQD2"/>
    <property type="match status" value="1"/>
</dbReference>
<dbReference type="Gene3D" id="3.40.50.2000">
    <property type="entry name" value="Glycogen Phosphorylase B"/>
    <property type="match status" value="1"/>
</dbReference>
<keyword evidence="2" id="KW-0808">Transferase</keyword>
<name>A0ABW3DCF1_9BACL</name>
<dbReference type="PANTHER" id="PTHR45947">
    <property type="entry name" value="SULFOQUINOVOSYL TRANSFERASE SQD2"/>
    <property type="match status" value="1"/>
</dbReference>
<dbReference type="InterPro" id="IPR001296">
    <property type="entry name" value="Glyco_trans_1"/>
</dbReference>
<proteinExistence type="predicted"/>